<dbReference type="PROSITE" id="PS51257">
    <property type="entry name" value="PROKAR_LIPOPROTEIN"/>
    <property type="match status" value="1"/>
</dbReference>
<dbReference type="FunFam" id="1.10.472.10:FF:000096">
    <property type="entry name" value="G1/S-specific cyclin-D3 isoform X2"/>
    <property type="match status" value="1"/>
</dbReference>
<feature type="compositionally biased region" description="Low complexity" evidence="2">
    <location>
        <begin position="450"/>
        <end position="462"/>
    </location>
</feature>
<organism evidence="4 5">
    <name type="scientific">Phrynocephalus forsythii</name>
    <dbReference type="NCBI Taxonomy" id="171643"/>
    <lineage>
        <taxon>Eukaryota</taxon>
        <taxon>Metazoa</taxon>
        <taxon>Chordata</taxon>
        <taxon>Craniata</taxon>
        <taxon>Vertebrata</taxon>
        <taxon>Euteleostomi</taxon>
        <taxon>Lepidosauria</taxon>
        <taxon>Squamata</taxon>
        <taxon>Bifurcata</taxon>
        <taxon>Unidentata</taxon>
        <taxon>Episquamata</taxon>
        <taxon>Toxicofera</taxon>
        <taxon>Iguania</taxon>
        <taxon>Acrodonta</taxon>
        <taxon>Agamidae</taxon>
        <taxon>Agaminae</taxon>
        <taxon>Phrynocephalus</taxon>
    </lineage>
</organism>
<sequence length="541" mass="59449">MRPRRSREGPSAPLPAAVGTAGCPLQVPAGLPRALLRLEGRQQVAAWMLELCREQRCHEEMVVPLALNYADRCLPSVPTCGKLLQLLGASCLLLASRRRETGPFSPEQQRAYTAISLVPEHLRGWIRFVLQQQGQRGRVSSAPKACLALETEPLPTSQPCGEKCPQAPLVPLGAPEHPLAPDGTSVIAACRATRPFCGLATSWDLVPGQDLTAVRATAGQTKAGKGGDASFATRPAGRFPLALQGARPKQRELNWGQKAGRTGRRSTRREGGEGMGWYPLSYQTLDRAQLHHLRLREPPPKPQGVREEQPPCTPQQVGEAEGDSEQVEVMGVWKSRNRRLNLMDILKAGPKGTWSSELQSQVIWETVQDAAGNFDLAKLQEAIAEVHEDLKKLTAAKKAGLRKEELTAGLSGFHYYPDEPTLQLTLEQLQVQRKMVLWGMAPRGRHQEQGPPRQAAGRRGWGAPPPPPCCPRCLRSVALARCPHCRRSLALAREKQRGGSQGPPAGRKWLSALRRYCCWSCSQGEEGEEEEEGGKRVRFRL</sequence>
<dbReference type="Gene3D" id="1.10.472.10">
    <property type="entry name" value="Cyclin-like"/>
    <property type="match status" value="1"/>
</dbReference>
<name>A0A9Q1ASF2_9SAUR</name>
<dbReference type="InterPro" id="IPR036915">
    <property type="entry name" value="Cyclin-like_sf"/>
</dbReference>
<evidence type="ECO:0000256" key="2">
    <source>
        <dbReference type="SAM" id="MobiDB-lite"/>
    </source>
</evidence>
<evidence type="ECO:0000256" key="1">
    <source>
        <dbReference type="RuleBase" id="RU000383"/>
    </source>
</evidence>
<feature type="region of interest" description="Disordered" evidence="2">
    <location>
        <begin position="295"/>
        <end position="326"/>
    </location>
</feature>
<dbReference type="Proteomes" id="UP001142489">
    <property type="component" value="Unassembled WGS sequence"/>
</dbReference>
<comment type="similarity">
    <text evidence="1">Belongs to the cyclin family.</text>
</comment>
<dbReference type="InterPro" id="IPR006671">
    <property type="entry name" value="Cyclin_N"/>
</dbReference>
<dbReference type="AlphaFoldDB" id="A0A9Q1ASF2"/>
<feature type="compositionally biased region" description="Basic and acidic residues" evidence="2">
    <location>
        <begin position="295"/>
        <end position="309"/>
    </location>
</feature>
<feature type="region of interest" description="Disordered" evidence="2">
    <location>
        <begin position="443"/>
        <end position="462"/>
    </location>
</feature>
<dbReference type="EMBL" id="JAPFRF010000019">
    <property type="protein sequence ID" value="KAJ7307580.1"/>
    <property type="molecule type" value="Genomic_DNA"/>
</dbReference>
<proteinExistence type="inferred from homology"/>
<dbReference type="Pfam" id="PF00134">
    <property type="entry name" value="Cyclin_N"/>
    <property type="match status" value="1"/>
</dbReference>
<keyword evidence="5" id="KW-1185">Reference proteome</keyword>
<keyword evidence="1" id="KW-0195">Cyclin</keyword>
<dbReference type="SMART" id="SM00385">
    <property type="entry name" value="CYCLIN"/>
    <property type="match status" value="1"/>
</dbReference>
<evidence type="ECO:0000259" key="3">
    <source>
        <dbReference type="SMART" id="SM00385"/>
    </source>
</evidence>
<feature type="domain" description="Cyclin-like" evidence="3">
    <location>
        <begin position="46"/>
        <end position="131"/>
    </location>
</feature>
<dbReference type="SUPFAM" id="SSF47954">
    <property type="entry name" value="Cyclin-like"/>
    <property type="match status" value="1"/>
</dbReference>
<accession>A0A9Q1ASF2</accession>
<dbReference type="OrthoDB" id="10397922at2759"/>
<comment type="caution">
    <text evidence="4">The sequence shown here is derived from an EMBL/GenBank/DDBJ whole genome shotgun (WGS) entry which is preliminary data.</text>
</comment>
<evidence type="ECO:0000313" key="5">
    <source>
        <dbReference type="Proteomes" id="UP001142489"/>
    </source>
</evidence>
<gene>
    <name evidence="4" type="ORF">JRQ81_009607</name>
</gene>
<evidence type="ECO:0000313" key="4">
    <source>
        <dbReference type="EMBL" id="KAJ7307580.1"/>
    </source>
</evidence>
<protein>
    <recommendedName>
        <fullName evidence="3">Cyclin-like domain-containing protein</fullName>
    </recommendedName>
</protein>
<reference evidence="4" key="1">
    <citation type="journal article" date="2023" name="DNA Res.">
        <title>Chromosome-level genome assembly of Phrynocephalus forsythii using third-generation DNA sequencing and Hi-C analysis.</title>
        <authorList>
            <person name="Qi Y."/>
            <person name="Zhao W."/>
            <person name="Zhao Y."/>
            <person name="Niu C."/>
            <person name="Cao S."/>
            <person name="Zhang Y."/>
        </authorList>
    </citation>
    <scope>NUCLEOTIDE SEQUENCE</scope>
    <source>
        <tissue evidence="4">Muscle</tissue>
    </source>
</reference>
<dbReference type="InterPro" id="IPR013763">
    <property type="entry name" value="Cyclin-like_dom"/>
</dbReference>